<dbReference type="AlphaFoldDB" id="A0A157SNZ5"/>
<evidence type="ECO:0000313" key="2">
    <source>
        <dbReference type="Proteomes" id="UP000076848"/>
    </source>
</evidence>
<dbReference type="Pfam" id="PF06041">
    <property type="entry name" value="DUF924"/>
    <property type="match status" value="1"/>
</dbReference>
<dbReference type="SUPFAM" id="SSF48452">
    <property type="entry name" value="TPR-like"/>
    <property type="match status" value="1"/>
</dbReference>
<protein>
    <submittedName>
        <fullName evidence="1">Uncharacterized protein conserved in bacteria</fullName>
    </submittedName>
</protein>
<organism evidence="1 2">
    <name type="scientific">Bordetella ansorpii</name>
    <dbReference type="NCBI Taxonomy" id="288768"/>
    <lineage>
        <taxon>Bacteria</taxon>
        <taxon>Pseudomonadati</taxon>
        <taxon>Pseudomonadota</taxon>
        <taxon>Betaproteobacteria</taxon>
        <taxon>Burkholderiales</taxon>
        <taxon>Alcaligenaceae</taxon>
        <taxon>Bordetella</taxon>
    </lineage>
</organism>
<reference evidence="1 2" key="1">
    <citation type="submission" date="2016-04" db="EMBL/GenBank/DDBJ databases">
        <authorList>
            <consortium name="Pathogen Informatics"/>
        </authorList>
    </citation>
    <scope>NUCLEOTIDE SEQUENCE [LARGE SCALE GENOMIC DNA]</scope>
    <source>
        <strain evidence="1 2">H050680373</strain>
    </source>
</reference>
<dbReference type="InterPro" id="IPR010323">
    <property type="entry name" value="DUF924"/>
</dbReference>
<dbReference type="Gene3D" id="1.25.40.10">
    <property type="entry name" value="Tetratricopeptide repeat domain"/>
    <property type="match status" value="1"/>
</dbReference>
<keyword evidence="2" id="KW-1185">Reference proteome</keyword>
<accession>A0A157SNZ5</accession>
<sequence>MRQYEDTAQGVLQFWRDAGPQRWFRKDFQFDQDFRRRWEGLHMAAARRERDDWARTADGVLALLILLDQFPRNAYRGTAHMFATDPLARHFARLAVDGGLDAQVDVALRAFCYMPFEHSENLDDQATAVRLMAALDPHWLDFAIVHQRIIERFGRFPHRNPQLGRESTAEELRFLAEGGFSG</sequence>
<dbReference type="InterPro" id="IPR011990">
    <property type="entry name" value="TPR-like_helical_dom_sf"/>
</dbReference>
<dbReference type="EMBL" id="FKIF01000007">
    <property type="protein sequence ID" value="SAI72132.1"/>
    <property type="molecule type" value="Genomic_DNA"/>
</dbReference>
<gene>
    <name evidence="1" type="ORF">SAMEA3906486_03957</name>
</gene>
<dbReference type="Gene3D" id="1.20.58.320">
    <property type="entry name" value="TPR-like"/>
    <property type="match status" value="1"/>
</dbReference>
<name>A0A157SNZ5_9BORD</name>
<dbReference type="RefSeq" id="WP_066130713.1">
    <property type="nucleotide sequence ID" value="NZ_FKIF01000007.1"/>
</dbReference>
<evidence type="ECO:0000313" key="1">
    <source>
        <dbReference type="EMBL" id="SAI72132.1"/>
    </source>
</evidence>
<proteinExistence type="predicted"/>
<dbReference type="Proteomes" id="UP000076848">
    <property type="component" value="Unassembled WGS sequence"/>
</dbReference>
<dbReference type="OrthoDB" id="7593450at2"/>
<dbReference type="STRING" id="288768.SAMEA3906486_03957"/>